<reference evidence="3" key="1">
    <citation type="submission" date="2020-11" db="EMBL/GenBank/DDBJ databases">
        <title>Sequencing the genomes of 1000 actinobacteria strains.</title>
        <authorList>
            <person name="Klenk H.-P."/>
        </authorList>
    </citation>
    <scope>NUCLEOTIDE SEQUENCE</scope>
    <source>
        <strain evidence="3">DSM 43175</strain>
    </source>
</reference>
<dbReference type="EMBL" id="JADOUA010000001">
    <property type="protein sequence ID" value="MBG6091895.1"/>
    <property type="molecule type" value="Genomic_DNA"/>
</dbReference>
<protein>
    <submittedName>
        <fullName evidence="3">Uncharacterized protein</fullName>
    </submittedName>
</protein>
<dbReference type="Proteomes" id="UP000614047">
    <property type="component" value="Unassembled WGS sequence"/>
</dbReference>
<feature type="signal peptide" evidence="2">
    <location>
        <begin position="1"/>
        <end position="19"/>
    </location>
</feature>
<keyword evidence="2" id="KW-0732">Signal</keyword>
<evidence type="ECO:0000313" key="3">
    <source>
        <dbReference type="EMBL" id="MBG6091895.1"/>
    </source>
</evidence>
<organism evidence="3 4">
    <name type="scientific">Actinomadura viridis</name>
    <dbReference type="NCBI Taxonomy" id="58110"/>
    <lineage>
        <taxon>Bacteria</taxon>
        <taxon>Bacillati</taxon>
        <taxon>Actinomycetota</taxon>
        <taxon>Actinomycetes</taxon>
        <taxon>Streptosporangiales</taxon>
        <taxon>Thermomonosporaceae</taxon>
        <taxon>Actinomadura</taxon>
    </lineage>
</organism>
<dbReference type="RefSeq" id="WP_197014155.1">
    <property type="nucleotide sequence ID" value="NZ_BAABES010000002.1"/>
</dbReference>
<dbReference type="PROSITE" id="PS51257">
    <property type="entry name" value="PROKAR_LIPOPROTEIN"/>
    <property type="match status" value="1"/>
</dbReference>
<name>A0A931GMC8_9ACTN</name>
<evidence type="ECO:0000256" key="1">
    <source>
        <dbReference type="SAM" id="MobiDB-lite"/>
    </source>
</evidence>
<dbReference type="AlphaFoldDB" id="A0A931GMC8"/>
<gene>
    <name evidence="3" type="ORF">IW256_006008</name>
</gene>
<accession>A0A931GMC8</accession>
<feature type="region of interest" description="Disordered" evidence="1">
    <location>
        <begin position="22"/>
        <end position="44"/>
    </location>
</feature>
<proteinExistence type="predicted"/>
<evidence type="ECO:0000256" key="2">
    <source>
        <dbReference type="SAM" id="SignalP"/>
    </source>
</evidence>
<comment type="caution">
    <text evidence="3">The sequence shown here is derived from an EMBL/GenBank/DDBJ whole genome shotgun (WGS) entry which is preliminary data.</text>
</comment>
<feature type="chain" id="PRO_5039131498" evidence="2">
    <location>
        <begin position="20"/>
        <end position="116"/>
    </location>
</feature>
<evidence type="ECO:0000313" key="4">
    <source>
        <dbReference type="Proteomes" id="UP000614047"/>
    </source>
</evidence>
<sequence>MTRARLLPVLALLCLSATAACGGGSDSGIPEGKWQGPTSKSGEKPTLYVEADQQVSLDSGGHTCSGRVTTVADTYRIILDRCIAPVAVQAKVADDRKSMVLTDEDGKAETWYLREK</sequence>
<keyword evidence="4" id="KW-1185">Reference proteome</keyword>